<dbReference type="PANTHER" id="PTHR10815:SF13">
    <property type="entry name" value="METHYLATED-DNA--PROTEIN-CYSTEINE METHYLTRANSFERASE"/>
    <property type="match status" value="1"/>
</dbReference>
<comment type="catalytic activity">
    <reaction evidence="1">
        <text>a 4-O-methyl-thymidine in DNA + L-cysteinyl-[protein] = a thymidine in DNA + S-methyl-L-cysteinyl-[protein]</text>
        <dbReference type="Rhea" id="RHEA:53428"/>
        <dbReference type="Rhea" id="RHEA-COMP:10131"/>
        <dbReference type="Rhea" id="RHEA-COMP:10132"/>
        <dbReference type="Rhea" id="RHEA-COMP:13555"/>
        <dbReference type="Rhea" id="RHEA-COMP:13556"/>
        <dbReference type="ChEBI" id="CHEBI:29950"/>
        <dbReference type="ChEBI" id="CHEBI:82612"/>
        <dbReference type="ChEBI" id="CHEBI:137386"/>
        <dbReference type="ChEBI" id="CHEBI:137387"/>
        <dbReference type="EC" id="2.1.1.63"/>
    </reaction>
</comment>
<evidence type="ECO:0000313" key="8">
    <source>
        <dbReference type="EMBL" id="MCE7008561.1"/>
    </source>
</evidence>
<accession>A0ABS8ZPK7</accession>
<dbReference type="SUPFAM" id="SSF46767">
    <property type="entry name" value="Methylated DNA-protein cysteine methyltransferase, C-terminal domain"/>
    <property type="match status" value="1"/>
</dbReference>
<proteinExistence type="predicted"/>
<dbReference type="EMBL" id="JAJVCN010000003">
    <property type="protein sequence ID" value="MCE7008561.1"/>
    <property type="molecule type" value="Genomic_DNA"/>
</dbReference>
<protein>
    <submittedName>
        <fullName evidence="8">Methylated-DNA--[protein]-cysteine S-methyltransferase</fullName>
    </submittedName>
</protein>
<dbReference type="Gene3D" id="1.10.10.10">
    <property type="entry name" value="Winged helix-like DNA-binding domain superfamily/Winged helix DNA-binding domain"/>
    <property type="match status" value="1"/>
</dbReference>
<sequence length="164" mass="17649">MTSYSTVDTPIGPFTAVVRDDEVIASGWTGAVDDLVGLIHPTLRPAEVQSRPDLGAVTKAVLRYHDGELDAIEEVAVSQRSGEFIQHAWQVLRTVPAGEPVTYAQFASLAGRPSAVRAAASACARNPVALFVPCHRVLRTDGSIGGFRWGLPAKHWLLDHEKPS</sequence>
<dbReference type="PROSITE" id="PS00374">
    <property type="entry name" value="MGMT"/>
    <property type="match status" value="1"/>
</dbReference>
<dbReference type="PANTHER" id="PTHR10815">
    <property type="entry name" value="METHYLATED-DNA--PROTEIN-CYSTEINE METHYLTRANSFERASE"/>
    <property type="match status" value="1"/>
</dbReference>
<dbReference type="NCBIfam" id="TIGR00589">
    <property type="entry name" value="ogt"/>
    <property type="match status" value="1"/>
</dbReference>
<dbReference type="RefSeq" id="WP_233730048.1">
    <property type="nucleotide sequence ID" value="NZ_JAJVCN010000003.1"/>
</dbReference>
<evidence type="ECO:0000256" key="6">
    <source>
        <dbReference type="ARBA" id="ARBA00049348"/>
    </source>
</evidence>
<name>A0ABS8ZPK7_9PSEU</name>
<gene>
    <name evidence="8" type="ORF">LWC34_37975</name>
</gene>
<reference evidence="8 9" key="1">
    <citation type="submission" date="2021-12" db="EMBL/GenBank/DDBJ databases">
        <title>Genome sequence of Kibdelosporangium philippinense ATCC 49844.</title>
        <authorList>
            <person name="Fedorov E.A."/>
            <person name="Omeragic M."/>
            <person name="Shalygina K.F."/>
            <person name="Maclea K.S."/>
        </authorList>
    </citation>
    <scope>NUCLEOTIDE SEQUENCE [LARGE SCALE GENOMIC DNA]</scope>
    <source>
        <strain evidence="8 9">ATCC 49844</strain>
    </source>
</reference>
<comment type="caution">
    <text evidence="8">The sequence shown here is derived from an EMBL/GenBank/DDBJ whole genome shotgun (WGS) entry which is preliminary data.</text>
</comment>
<keyword evidence="3" id="KW-0808">Transferase</keyword>
<dbReference type="CDD" id="cd06445">
    <property type="entry name" value="ATase"/>
    <property type="match status" value="1"/>
</dbReference>
<evidence type="ECO:0000256" key="1">
    <source>
        <dbReference type="ARBA" id="ARBA00001286"/>
    </source>
</evidence>
<feature type="domain" description="Methylated-DNA-[protein]-cysteine S-methyltransferase DNA binding" evidence="7">
    <location>
        <begin position="83"/>
        <end position="162"/>
    </location>
</feature>
<dbReference type="Proteomes" id="UP001521150">
    <property type="component" value="Unassembled WGS sequence"/>
</dbReference>
<dbReference type="Pfam" id="PF01035">
    <property type="entry name" value="DNA_binding_1"/>
    <property type="match status" value="1"/>
</dbReference>
<keyword evidence="2" id="KW-0489">Methyltransferase</keyword>
<dbReference type="InterPro" id="IPR001497">
    <property type="entry name" value="MethylDNA_cys_MeTrfase_AS"/>
</dbReference>
<evidence type="ECO:0000256" key="3">
    <source>
        <dbReference type="ARBA" id="ARBA00022679"/>
    </source>
</evidence>
<keyword evidence="9" id="KW-1185">Reference proteome</keyword>
<organism evidence="8 9">
    <name type="scientific">Kibdelosporangium philippinense</name>
    <dbReference type="NCBI Taxonomy" id="211113"/>
    <lineage>
        <taxon>Bacteria</taxon>
        <taxon>Bacillati</taxon>
        <taxon>Actinomycetota</taxon>
        <taxon>Actinomycetes</taxon>
        <taxon>Pseudonocardiales</taxon>
        <taxon>Pseudonocardiaceae</taxon>
        <taxon>Kibdelosporangium</taxon>
    </lineage>
</organism>
<evidence type="ECO:0000256" key="4">
    <source>
        <dbReference type="ARBA" id="ARBA00022763"/>
    </source>
</evidence>
<keyword evidence="4" id="KW-0227">DNA damage</keyword>
<evidence type="ECO:0000256" key="5">
    <source>
        <dbReference type="ARBA" id="ARBA00023204"/>
    </source>
</evidence>
<evidence type="ECO:0000256" key="2">
    <source>
        <dbReference type="ARBA" id="ARBA00022603"/>
    </source>
</evidence>
<comment type="catalytic activity">
    <reaction evidence="6">
        <text>a 6-O-methyl-2'-deoxyguanosine in DNA + L-cysteinyl-[protein] = S-methyl-L-cysteinyl-[protein] + a 2'-deoxyguanosine in DNA</text>
        <dbReference type="Rhea" id="RHEA:24000"/>
        <dbReference type="Rhea" id="RHEA-COMP:10131"/>
        <dbReference type="Rhea" id="RHEA-COMP:10132"/>
        <dbReference type="Rhea" id="RHEA-COMP:11367"/>
        <dbReference type="Rhea" id="RHEA-COMP:11368"/>
        <dbReference type="ChEBI" id="CHEBI:29950"/>
        <dbReference type="ChEBI" id="CHEBI:82612"/>
        <dbReference type="ChEBI" id="CHEBI:85445"/>
        <dbReference type="ChEBI" id="CHEBI:85448"/>
        <dbReference type="EC" id="2.1.1.63"/>
    </reaction>
</comment>
<evidence type="ECO:0000259" key="7">
    <source>
        <dbReference type="Pfam" id="PF01035"/>
    </source>
</evidence>
<dbReference type="InterPro" id="IPR014048">
    <property type="entry name" value="MethylDNA_cys_MeTrfase_DNA-bd"/>
</dbReference>
<keyword evidence="5" id="KW-0234">DNA repair</keyword>
<dbReference type="InterPro" id="IPR036217">
    <property type="entry name" value="MethylDNA_cys_MeTrfase_DNAb"/>
</dbReference>
<dbReference type="InterPro" id="IPR036388">
    <property type="entry name" value="WH-like_DNA-bd_sf"/>
</dbReference>
<evidence type="ECO:0000313" key="9">
    <source>
        <dbReference type="Proteomes" id="UP001521150"/>
    </source>
</evidence>